<reference evidence="13" key="1">
    <citation type="submission" date="2022-12" db="EMBL/GenBank/DDBJ databases">
        <authorList>
            <person name="Petersen C."/>
        </authorList>
    </citation>
    <scope>NUCLEOTIDE SEQUENCE</scope>
    <source>
        <strain evidence="13">IBT 21472</strain>
    </source>
</reference>
<dbReference type="GO" id="GO:0016874">
    <property type="term" value="F:ligase activity"/>
    <property type="evidence" value="ECO:0007669"/>
    <property type="project" value="UniProtKB-KW"/>
</dbReference>
<feature type="active site" description="Proton acceptor; for dehydratase activity" evidence="9">
    <location>
        <position position="966"/>
    </location>
</feature>
<dbReference type="Proteomes" id="UP001147746">
    <property type="component" value="Unassembled WGS sequence"/>
</dbReference>
<dbReference type="InterPro" id="IPR001242">
    <property type="entry name" value="Condensation_dom"/>
</dbReference>
<dbReference type="Pfam" id="PF00698">
    <property type="entry name" value="Acyl_transf_1"/>
    <property type="match status" value="1"/>
</dbReference>
<dbReference type="PROSITE" id="PS00455">
    <property type="entry name" value="AMP_BINDING"/>
    <property type="match status" value="1"/>
</dbReference>
<dbReference type="CDD" id="cd00833">
    <property type="entry name" value="PKS"/>
    <property type="match status" value="1"/>
</dbReference>
<keyword evidence="3" id="KW-0436">Ligase</keyword>
<dbReference type="InterPro" id="IPR016035">
    <property type="entry name" value="Acyl_Trfase/lysoPLipase"/>
</dbReference>
<dbReference type="SUPFAM" id="SSF55048">
    <property type="entry name" value="Probable ACP-binding domain of malonyl-CoA ACP transacylase"/>
    <property type="match status" value="1"/>
</dbReference>
<dbReference type="SUPFAM" id="SSF52151">
    <property type="entry name" value="FabD/lysophospholipase-like"/>
    <property type="match status" value="1"/>
</dbReference>
<dbReference type="Gene3D" id="3.10.129.110">
    <property type="entry name" value="Polyketide synthase dehydratase"/>
    <property type="match status" value="1"/>
</dbReference>
<dbReference type="InterPro" id="IPR050091">
    <property type="entry name" value="PKS_NRPS_Biosynth_Enz"/>
</dbReference>
<dbReference type="InterPro" id="IPR006162">
    <property type="entry name" value="Ppantetheine_attach_site"/>
</dbReference>
<dbReference type="GO" id="GO:0009403">
    <property type="term" value="P:toxin biosynthetic process"/>
    <property type="evidence" value="ECO:0007669"/>
    <property type="project" value="UniProtKB-ARBA"/>
</dbReference>
<proteinExistence type="inferred from homology"/>
<dbReference type="CDD" id="cd19532">
    <property type="entry name" value="C_PKS-NRPS"/>
    <property type="match status" value="1"/>
</dbReference>
<protein>
    <submittedName>
        <fullName evidence="13">Uncharacterized protein</fullName>
    </submittedName>
</protein>
<keyword evidence="7" id="KW-0511">Multifunctional enzyme</keyword>
<dbReference type="Pfam" id="PF00501">
    <property type="entry name" value="AMP-binding"/>
    <property type="match status" value="1"/>
</dbReference>
<dbReference type="InterPro" id="IPR042099">
    <property type="entry name" value="ANL_N_sf"/>
</dbReference>
<dbReference type="Pfam" id="PF08659">
    <property type="entry name" value="KR"/>
    <property type="match status" value="1"/>
</dbReference>
<keyword evidence="2" id="KW-0597">Phosphoprotein</keyword>
<dbReference type="InterPro" id="IPR013968">
    <property type="entry name" value="PKS_KR"/>
</dbReference>
<dbReference type="SMART" id="SM00827">
    <property type="entry name" value="PKS_AT"/>
    <property type="match status" value="1"/>
</dbReference>
<dbReference type="Gene3D" id="3.40.50.150">
    <property type="entry name" value="Vaccinia Virus protein VP39"/>
    <property type="match status" value="1"/>
</dbReference>
<dbReference type="Pfam" id="PF14765">
    <property type="entry name" value="PS-DH"/>
    <property type="match status" value="1"/>
</dbReference>
<dbReference type="PROSITE" id="PS50075">
    <property type="entry name" value="CARRIER"/>
    <property type="match status" value="2"/>
</dbReference>
<dbReference type="InterPro" id="IPR023213">
    <property type="entry name" value="CAT-like_dom_sf"/>
</dbReference>
<feature type="domain" description="Ketosynthase family 3 (KS3)" evidence="11">
    <location>
        <begin position="5"/>
        <end position="437"/>
    </location>
</feature>
<dbReference type="InterPro" id="IPR001227">
    <property type="entry name" value="Ac_transferase_dom_sf"/>
</dbReference>
<dbReference type="SMART" id="SM00822">
    <property type="entry name" value="PKS_KR"/>
    <property type="match status" value="1"/>
</dbReference>
<dbReference type="SUPFAM" id="SSF56801">
    <property type="entry name" value="Acetyl-CoA synthetase-like"/>
    <property type="match status" value="1"/>
</dbReference>
<dbReference type="GO" id="GO:1901336">
    <property type="term" value="P:lactone biosynthetic process"/>
    <property type="evidence" value="ECO:0007669"/>
    <property type="project" value="UniProtKB-ARBA"/>
</dbReference>
<evidence type="ECO:0000256" key="7">
    <source>
        <dbReference type="ARBA" id="ARBA00023268"/>
    </source>
</evidence>
<dbReference type="InterPro" id="IPR020845">
    <property type="entry name" value="AMP-binding_CS"/>
</dbReference>
<evidence type="ECO:0000256" key="9">
    <source>
        <dbReference type="PROSITE-ProRule" id="PRU01363"/>
    </source>
</evidence>
<dbReference type="InterPro" id="IPR049900">
    <property type="entry name" value="PKS_mFAS_DH"/>
</dbReference>
<dbReference type="Gene3D" id="1.10.1200.10">
    <property type="entry name" value="ACP-like"/>
    <property type="match status" value="2"/>
</dbReference>
<evidence type="ECO:0000313" key="14">
    <source>
        <dbReference type="Proteomes" id="UP001147746"/>
    </source>
</evidence>
<dbReference type="FunFam" id="3.40.47.10:FF:000019">
    <property type="entry name" value="Polyketide synthase type I"/>
    <property type="match status" value="1"/>
</dbReference>
<keyword evidence="14" id="KW-1185">Reference proteome</keyword>
<dbReference type="InterPro" id="IPR000873">
    <property type="entry name" value="AMP-dep_synth/lig_dom"/>
</dbReference>
<evidence type="ECO:0000256" key="5">
    <source>
        <dbReference type="ARBA" id="ARBA00022679"/>
    </source>
</evidence>
<dbReference type="SUPFAM" id="SSF47336">
    <property type="entry name" value="ACP-like"/>
    <property type="match status" value="2"/>
</dbReference>
<dbReference type="InterPro" id="IPR020807">
    <property type="entry name" value="PKS_DH"/>
</dbReference>
<dbReference type="InterPro" id="IPR014031">
    <property type="entry name" value="Ketoacyl_synth_C"/>
</dbReference>
<feature type="region of interest" description="N-terminal hotdog fold" evidence="9">
    <location>
        <begin position="933"/>
        <end position="1066"/>
    </location>
</feature>
<dbReference type="InterPro" id="IPR014030">
    <property type="entry name" value="Ketoacyl_synth_N"/>
</dbReference>
<dbReference type="InterPro" id="IPR045851">
    <property type="entry name" value="AMP-bd_C_sf"/>
</dbReference>
<name>A0A9W9Q511_9EURO</name>
<evidence type="ECO:0000313" key="13">
    <source>
        <dbReference type="EMBL" id="KAJ5324524.1"/>
    </source>
</evidence>
<dbReference type="Gene3D" id="3.40.50.12780">
    <property type="entry name" value="N-terminal domain of ligase-like"/>
    <property type="match status" value="1"/>
</dbReference>
<dbReference type="PANTHER" id="PTHR43775:SF20">
    <property type="entry name" value="HYBRID PKS-NRPS SYNTHETASE APDA"/>
    <property type="match status" value="1"/>
</dbReference>
<dbReference type="GO" id="GO:0004312">
    <property type="term" value="F:fatty acid synthase activity"/>
    <property type="evidence" value="ECO:0007669"/>
    <property type="project" value="TreeGrafter"/>
</dbReference>
<dbReference type="Pfam" id="PF16197">
    <property type="entry name" value="KAsynt_C_assoc"/>
    <property type="match status" value="1"/>
</dbReference>
<comment type="similarity">
    <text evidence="8">In the C-terminal section; belongs to the NRP synthetase family.</text>
</comment>
<dbReference type="PROSITE" id="PS00606">
    <property type="entry name" value="KS3_1"/>
    <property type="match status" value="1"/>
</dbReference>
<dbReference type="PROSITE" id="PS52004">
    <property type="entry name" value="KS3_2"/>
    <property type="match status" value="1"/>
</dbReference>
<keyword evidence="4" id="KW-0489">Methyltransferase</keyword>
<dbReference type="InterPro" id="IPR014043">
    <property type="entry name" value="Acyl_transferase_dom"/>
</dbReference>
<dbReference type="Gene3D" id="3.30.559.10">
    <property type="entry name" value="Chloramphenicol acetyltransferase-like domain"/>
    <property type="match status" value="1"/>
</dbReference>
<evidence type="ECO:0000256" key="3">
    <source>
        <dbReference type="ARBA" id="ARBA00022598"/>
    </source>
</evidence>
<dbReference type="InterPro" id="IPR032821">
    <property type="entry name" value="PKS_assoc"/>
</dbReference>
<dbReference type="InterPro" id="IPR057326">
    <property type="entry name" value="KR_dom"/>
</dbReference>
<dbReference type="InterPro" id="IPR016039">
    <property type="entry name" value="Thiolase-like"/>
</dbReference>
<keyword evidence="5" id="KW-0808">Transferase</keyword>
<dbReference type="InterPro" id="IPR049552">
    <property type="entry name" value="PKS_DH_N"/>
</dbReference>
<dbReference type="Pfam" id="PF07993">
    <property type="entry name" value="NAD_binding_4"/>
    <property type="match status" value="1"/>
</dbReference>
<dbReference type="GO" id="GO:0006633">
    <property type="term" value="P:fatty acid biosynthetic process"/>
    <property type="evidence" value="ECO:0007669"/>
    <property type="project" value="InterPro"/>
</dbReference>
<dbReference type="EMBL" id="JAPZBO010000002">
    <property type="protein sequence ID" value="KAJ5324524.1"/>
    <property type="molecule type" value="Genomic_DNA"/>
</dbReference>
<dbReference type="GO" id="GO:0004315">
    <property type="term" value="F:3-oxoacyl-[acyl-carrier-protein] synthase activity"/>
    <property type="evidence" value="ECO:0007669"/>
    <property type="project" value="InterPro"/>
</dbReference>
<evidence type="ECO:0000256" key="6">
    <source>
        <dbReference type="ARBA" id="ARBA00022737"/>
    </source>
</evidence>
<dbReference type="SMART" id="SM00825">
    <property type="entry name" value="PKS_KS"/>
    <property type="match status" value="1"/>
</dbReference>
<dbReference type="InterPro" id="IPR009081">
    <property type="entry name" value="PP-bd_ACP"/>
</dbReference>
<dbReference type="InterPro" id="IPR049551">
    <property type="entry name" value="PKS_DH_C"/>
</dbReference>
<dbReference type="GO" id="GO:0030639">
    <property type="term" value="P:polyketide biosynthetic process"/>
    <property type="evidence" value="ECO:0007669"/>
    <property type="project" value="UniProtKB-ARBA"/>
</dbReference>
<evidence type="ECO:0000256" key="4">
    <source>
        <dbReference type="ARBA" id="ARBA00022603"/>
    </source>
</evidence>
<keyword evidence="1" id="KW-0596">Phosphopantetheine</keyword>
<keyword evidence="6" id="KW-0677">Repeat</keyword>
<dbReference type="SUPFAM" id="SSF51735">
    <property type="entry name" value="NAD(P)-binding Rossmann-fold domains"/>
    <property type="match status" value="2"/>
</dbReference>
<dbReference type="Pfam" id="PF08242">
    <property type="entry name" value="Methyltransf_12"/>
    <property type="match status" value="1"/>
</dbReference>
<dbReference type="Gene3D" id="3.40.47.10">
    <property type="match status" value="1"/>
</dbReference>
<evidence type="ECO:0000259" key="12">
    <source>
        <dbReference type="PROSITE" id="PS52019"/>
    </source>
</evidence>
<comment type="caution">
    <text evidence="13">The sequence shown here is derived from an EMBL/GenBank/DDBJ whole genome shotgun (WGS) entry which is preliminary data.</text>
</comment>
<dbReference type="Gene3D" id="3.30.559.30">
    <property type="entry name" value="Nonribosomal peptide synthetase, condensation domain"/>
    <property type="match status" value="1"/>
</dbReference>
<dbReference type="Gene3D" id="3.40.366.10">
    <property type="entry name" value="Malonyl-Coenzyme A Acyl Carrier Protein, domain 2"/>
    <property type="match status" value="1"/>
</dbReference>
<dbReference type="PANTHER" id="PTHR43775">
    <property type="entry name" value="FATTY ACID SYNTHASE"/>
    <property type="match status" value="1"/>
</dbReference>
<dbReference type="InterPro" id="IPR013217">
    <property type="entry name" value="Methyltransf_12"/>
</dbReference>
<evidence type="ECO:0000256" key="2">
    <source>
        <dbReference type="ARBA" id="ARBA00022553"/>
    </source>
</evidence>
<accession>A0A9W9Q511</accession>
<gene>
    <name evidence="13" type="ORF">N7476_003124</name>
</gene>
<dbReference type="InterPro" id="IPR036291">
    <property type="entry name" value="NAD(P)-bd_dom_sf"/>
</dbReference>
<organism evidence="13 14">
    <name type="scientific">Penicillium atrosanguineum</name>
    <dbReference type="NCBI Taxonomy" id="1132637"/>
    <lineage>
        <taxon>Eukaryota</taxon>
        <taxon>Fungi</taxon>
        <taxon>Dikarya</taxon>
        <taxon>Ascomycota</taxon>
        <taxon>Pezizomycotina</taxon>
        <taxon>Eurotiomycetes</taxon>
        <taxon>Eurotiomycetidae</taxon>
        <taxon>Eurotiales</taxon>
        <taxon>Aspergillaceae</taxon>
        <taxon>Penicillium</taxon>
    </lineage>
</organism>
<dbReference type="SMART" id="SM00823">
    <property type="entry name" value="PKS_PP"/>
    <property type="match status" value="1"/>
</dbReference>
<feature type="domain" description="PKS/mFAS DH" evidence="12">
    <location>
        <begin position="933"/>
        <end position="1235"/>
    </location>
</feature>
<feature type="domain" description="Carrier" evidence="10">
    <location>
        <begin position="2357"/>
        <end position="2432"/>
    </location>
</feature>
<dbReference type="SUPFAM" id="SSF53901">
    <property type="entry name" value="Thiolase-like"/>
    <property type="match status" value="1"/>
</dbReference>
<dbReference type="GO" id="GO:0032259">
    <property type="term" value="P:methylation"/>
    <property type="evidence" value="ECO:0007669"/>
    <property type="project" value="UniProtKB-KW"/>
</dbReference>
<dbReference type="CDD" id="cd05930">
    <property type="entry name" value="A_NRPS"/>
    <property type="match status" value="1"/>
</dbReference>
<dbReference type="Pfam" id="PF21089">
    <property type="entry name" value="PKS_DH_N"/>
    <property type="match status" value="1"/>
</dbReference>
<dbReference type="InterPro" id="IPR029063">
    <property type="entry name" value="SAM-dependent_MTases_sf"/>
</dbReference>
<dbReference type="Gene3D" id="3.30.300.30">
    <property type="match status" value="1"/>
</dbReference>
<dbReference type="Gene3D" id="3.30.70.3290">
    <property type="match status" value="1"/>
</dbReference>
<dbReference type="Pfam" id="PF00550">
    <property type="entry name" value="PP-binding"/>
    <property type="match status" value="2"/>
</dbReference>
<dbReference type="InterPro" id="IPR042104">
    <property type="entry name" value="PKS_dehydratase_sf"/>
</dbReference>
<dbReference type="InterPro" id="IPR018201">
    <property type="entry name" value="Ketoacyl_synth_AS"/>
</dbReference>
<dbReference type="Pfam" id="PF00668">
    <property type="entry name" value="Condensation"/>
    <property type="match status" value="1"/>
</dbReference>
<dbReference type="InterPro" id="IPR016036">
    <property type="entry name" value="Malonyl_transacylase_ACP-bd"/>
</dbReference>
<dbReference type="Pfam" id="PF02801">
    <property type="entry name" value="Ketoacyl-synt_C"/>
    <property type="match status" value="1"/>
</dbReference>
<feature type="domain" description="Carrier" evidence="10">
    <location>
        <begin position="3522"/>
        <end position="3600"/>
    </location>
</feature>
<evidence type="ECO:0000259" key="11">
    <source>
        <dbReference type="PROSITE" id="PS52004"/>
    </source>
</evidence>
<feature type="region of interest" description="C-terminal hotdog fold" evidence="9">
    <location>
        <begin position="1082"/>
        <end position="1235"/>
    </location>
</feature>
<dbReference type="InterPro" id="IPR036736">
    <property type="entry name" value="ACP-like_sf"/>
</dbReference>
<dbReference type="InterPro" id="IPR020841">
    <property type="entry name" value="PKS_Beta-ketoAc_synthase_dom"/>
</dbReference>
<dbReference type="PROSITE" id="PS00012">
    <property type="entry name" value="PHOSPHOPANTETHEINE"/>
    <property type="match status" value="1"/>
</dbReference>
<reference evidence="13" key="2">
    <citation type="journal article" date="2023" name="IMA Fungus">
        <title>Comparative genomic study of the Penicillium genus elucidates a diverse pangenome and 15 lateral gene transfer events.</title>
        <authorList>
            <person name="Petersen C."/>
            <person name="Sorensen T."/>
            <person name="Nielsen M.R."/>
            <person name="Sondergaard T.E."/>
            <person name="Sorensen J.L."/>
            <person name="Fitzpatrick D.A."/>
            <person name="Frisvad J.C."/>
            <person name="Nielsen K.L."/>
        </authorList>
    </citation>
    <scope>NUCLEOTIDE SEQUENCE</scope>
    <source>
        <strain evidence="13">IBT 21472</strain>
    </source>
</reference>
<dbReference type="GO" id="GO:0008168">
    <property type="term" value="F:methyltransferase activity"/>
    <property type="evidence" value="ECO:0007669"/>
    <property type="project" value="UniProtKB-KW"/>
</dbReference>
<dbReference type="GO" id="GO:0031177">
    <property type="term" value="F:phosphopantetheine binding"/>
    <property type="evidence" value="ECO:0007669"/>
    <property type="project" value="InterPro"/>
</dbReference>
<evidence type="ECO:0000259" key="10">
    <source>
        <dbReference type="PROSITE" id="PS50075"/>
    </source>
</evidence>
<feature type="active site" description="Proton donor; for dehydratase activity" evidence="9">
    <location>
        <position position="1142"/>
    </location>
</feature>
<dbReference type="SUPFAM" id="SSF53335">
    <property type="entry name" value="S-adenosyl-L-methionine-dependent methyltransferases"/>
    <property type="match status" value="1"/>
</dbReference>
<dbReference type="Gene3D" id="3.40.50.720">
    <property type="entry name" value="NAD(P)-binding Rossmann-like Domain"/>
    <property type="match status" value="2"/>
</dbReference>
<dbReference type="InterPro" id="IPR020806">
    <property type="entry name" value="PKS_PP-bd"/>
</dbReference>
<dbReference type="SUPFAM" id="SSF52777">
    <property type="entry name" value="CoA-dependent acyltransferases"/>
    <property type="match status" value="2"/>
</dbReference>
<dbReference type="PROSITE" id="PS52019">
    <property type="entry name" value="PKS_MFAS_DH"/>
    <property type="match status" value="1"/>
</dbReference>
<dbReference type="Pfam" id="PF00109">
    <property type="entry name" value="ketoacyl-synt"/>
    <property type="match status" value="1"/>
</dbReference>
<dbReference type="InterPro" id="IPR013120">
    <property type="entry name" value="FAR_NAD-bd"/>
</dbReference>
<sequence>MSFAKEPIAVIGSSCRFPGGSDTPSKLWELLKTPTDLLRKVPESRFNINAFYHPDPIHHGTTNVQSSYFLDENPGKFDTNFFGIPPKEAESIDPQQRLLMETVYDALCAAGLPMESLRGSSTAVYVGLMCDDWSSMVQSEIDEMPTYTGTGVARSIMSNRLSYFFDWHGPSMTIDTACSSSLVAVHEAVRVLRSGESKVAVAAGANLILSPGQYIAESKLRMLSPTGRCHMWDSSADGYARGEGIASVVLKPLSQALQDKDHIECIIRETGVNQDGRTSGITVPSSVAQTSLIRDTYARAGLDLSKASDRPQFFHAHGTGTKAGDPKEAEAIYQAFFSGSPNAEKLYVGSIKTVIGHTEGTAGLASLIGTSLALQNAIVPPNMHFNNLNPDISPFYDSLEVPVSATEWPAVRPGQVRRASVNSFGFGGTNAHAILEEYIPETDSTLNNLVSTLCTPLVFSANSTASLKDLLTHHLHYLQAHPNTNLRDLAFTLQHRRSTLPFRKAIVGSTADSLCQSLENLLASTDPQLDTRYSNFPKPRILAVFTGQGAQWPRMGAILLESSEFVRNRFANLDRSLQCLPESERPKWTIQDQLLAPSSSSRVTEAAISQPLCTAVQIILVDLLRAADIRLHVVIGHSSGEIAAAYAAGLVSAHDAIRIAYYRGFYARLASSRNGSKGAMAAVGASFGEAEDFCQREEVKGCIQVAAYNSSSSLTLSGDEEAIDKAVELFKSEQKFARRLKVDTAYHSVHMEPCAQHYLQALQSCKIEKMEPNEDRPTWISSVLSGNSMNAANLREEYWVRNMVQPVLFSSAVETALEYGDHFDAAIEIGPHAALKGPALDTLAEAGVHVPYTGILSRGKNDLEEFSAALGFLWSLLGSNVVQFDKFDQVFNVDNGHKSLLKDLPSYPFIHQNTYWAESRVVRAQRQLAIQPHPILGMPCIGTTTSTEAQWKNILRPSEISWLQGHKLQGQIVFPATGYVVMAIEAIRKLAGDKQISHLRITDLILERAIVFSDDNTNIETLFSLKIHQSEDTLISAYFTCFSTPQGDQSMVANVKGNVEVKFGECSAEILPARFHSSDHNLVDVGIERFYSALRKIGYEYSEPFCGMANIERRMGFARGKLIDQADSGWEDQLMLHPGMLDTALQTLFAAFSYPGDGSLRSLHVPIRIDSLDFNPFYCLNEPEKQLIVPWETTVRDDDSTSIKADLQLFSEKGDHPFLQVEGISLKPFTPPRPEDDTTLFSNFEYLLAGPDGELASRGERLDAKSLLFAKDMERLSFYYIRRVSEMSQEDRGKALPHYQHLMSWADYIVDKVARGEHPCVEKHCISDTHDQIQDLTDRYRDKVDALLIEATGKNLPKVIQDGDSILQHMTKDDLLGRFYKEGVGLEAANWWLANMAKQISAGTGGSTQAILPRLGSAFSTYTYTDISSGFFEEAEEKFKEYANRMIFKTFDMQRAPAEQGFEEGTYDMVLASNVLHVADPLETMMTNVRRLLKPGGYLVNLETVTNEILRNGVIMGGLPGWWIAANSGRPHGPMLSLDHWDSLLKNLGCAGSGRPSGNSPKSNDCSDRLSHCQLPPLVIIGGDSIASFELVEEVSASLSSKFPSVICVPSVDSLERTSIPNGATVLSLSELDVPLMKDPTEGKMDGLKFMWKYAKNILWVSLGARTAQPYSYMMFGIGRVVKFEQPHMNLQFLDIDVLGADSVSLISKTLLRHQIIDEYSRGGNVDDILWSSEPEIFIESGQMLIPRLYLNSKQNFRANSSRRAIFENVDPALTNVKVVDNGSSFQLEEFSPLRISRRNSKKPPAVMIRINQSLLQFIRIQSIGSFMLCIGTKEDDSGSTVIALAQASESPILVEPHLLIDIPPSFKFGQMALLSVAAKLVARAVVSMAPEATTVLVHEADNLMKAAISQETVIAKVHSKFTTCCRQNCGDGQNLLHCALPARLLKRQIPRDTSVFVNFSSPNGADAELTKSMESCLPSHCVKTGTDSFFTSELYSVPGSDSSQLGELLQNVWKSIKTNSLPVGSPKSIALNEIQNYCPAREPLRAIDWNVRSVQLRLRPVDNEKIFRSDKTYLLIGLAGEVGQSLCQWMARCGAGCVVLTSRNPTVDENFVRSVGQSGASVRVISLDITSRDSLQRCLDEIKRSMPPLGGIAHGALILDDVPFDEMSLDSMNRVLRPKVEGCKILDEVFHDEPLEFFVMFSSLTACLGNGAQSNYAAANMFMTALAYQRRKRGAAASVIDLSALMGIGYVGRSETFDSDYFAALGAASLSESDLHQIFAEAVKVGRADSVESPEVVTGISPSFAGELIKDQYRSELKFSHLMFERINTQEGTRMASTVSVRAQLKEVKSFDQVPSILKNAFIARVKKLLQIPLDEVVDETNVLVELGVDSLIAIDIRTWFLKELEVDLPVLKILGGSTISGLINDSIEKIPSTIIDLQHLSSKAQLDSGPIPVVIATPLETLERTQEARGKDALQDFTPLSSDASAPQMIGTPSNVSTFGDTTDLSSVDNSWRENLIESSTEATEHMSFGQTRFWYLHHALEDKTTFNVALSIRLTGLIHAENLGKALERVGERHEAMRTRYFWSGEHEDIPTQGILSTPLVRLEKKRIFQRSEAQKVLDEIRDYRWDLGDWEAMQFVLVTLSDTEHWLIVGCHHITLDGVSIQIIFADLEKAYLGVNLSPLPEKSQYRYLAVQQRQDYEMGLFQKSIDFYKKCIPRDVQPIDLFPFAKIQVRKLQKTYRSSRADIRLQPEETALIKQVARQNHSTNFHLYTAVLQVLLFRLLPDMDELFIGIADANRTSQEVLETVGFFLNLLPIRLDRASTNSKFGNVVKNVRNKVYGSLEHSGLPFDLLLNELGIDRSANAPPVFQVFVDYRQGTQERAKFADCKAEGEQWYHPRTGYDVSFDILENTAGDTLLTLQLQESLYSQEHTDLLLRAYVNLLKSFTKTPGVDVSVKSPPVWTNEDVSKALQAGTGPANALQWPQTVVHRIDDMIRLRGSSPAVKDGSGKTLTFEEFGRRIDGISQSLAKAGISKGSVVGVLQEPSTDWICSMLAVFRVDATYLPLDLRNSIHRIQSAVKAAKPNVFIIDEMTKATIEAVNATNATVIDISQVATRPEGADRTPNLASADSVAVILFTSGTTSEPKGILIKHSNLVAQNEGFTQQLDIENGAVSMVLQQSAFSFDFSLEQTFVALCNGGCLLVVPSSVRGDPEELTKLMKEQRVSYVSGTPSEYEMWFRFAEENLQSCSNWKYAFFGGERFSDRFVQYFRKLALPSLRIFNNYGPGETTIACTSRGEIAYREINLTYPLPVGFAAPNYALYIVDEQLKPLPIGVPGEVVVGGAGVSAGYLGLDSVTRQKFIPSSFAEVSGNFLANKWQTVYRTGDRGFLRDDGALFLTGRMDGDTQVKLRGFRIELAEIEAALIKASEGTLTHAVVTLREESEENFIAAHVVFSYNHQQIDKQEFLNQLQATLPVPDYMRPAVLIPLEEIPLTAHSKVNRSAIQALPLDSTCIVAHKSLDRELTERELKIEGLWRNVLPVADTRAITPTTNFFHVGGSSLLLVKLQRLIKNQFKAAPKLNELMNAGRLVDMASLIEANLSSCIDWDAEISVPEAWATEFSRIEEPKPQSVQEGIRVLLTGATGYLGRHLLPSLIKANKVSRIFCLVRLGTDMDAVAASSEKISIFAGDLAEKDLGLSRSEFDYLASETDVILHFAANRSFWDDYEVLRSVNFLSVKEMARLALRRRIPIHFLSSGAILIYEDQAVRSLYEKDASNSEPLPLMPPDDGSDGYVASKWAADRFLRKVAEQFQLPVTLHRPVPVPGFRPDPSLAVPEPDEMVNQLVEVVKTLNIRPAMNELDGWADIIPMHFAVEHICDTVFAQHDRSSALNIVDHPAERRINWQRFIEALTTDQQLNELPSMPTLLWIGEAKRSGFSYFMPSHRLIVVSDKGDMVSRR</sequence>
<evidence type="ECO:0000256" key="1">
    <source>
        <dbReference type="ARBA" id="ARBA00022450"/>
    </source>
</evidence>
<dbReference type="SMART" id="SM00826">
    <property type="entry name" value="PKS_DH"/>
    <property type="match status" value="1"/>
</dbReference>
<evidence type="ECO:0000256" key="8">
    <source>
        <dbReference type="ARBA" id="ARBA00029443"/>
    </source>
</evidence>